<dbReference type="Pfam" id="PF09913">
    <property type="entry name" value="DUF2142"/>
    <property type="match status" value="1"/>
</dbReference>
<keyword evidence="2" id="KW-0472">Membrane</keyword>
<comment type="caution">
    <text evidence="3">The sequence shown here is derived from an EMBL/GenBank/DDBJ whole genome shotgun (WGS) entry which is preliminary data.</text>
</comment>
<feature type="transmembrane region" description="Helical" evidence="2">
    <location>
        <begin position="181"/>
        <end position="200"/>
    </location>
</feature>
<dbReference type="InterPro" id="IPR018674">
    <property type="entry name" value="DUF2142_membrane"/>
</dbReference>
<protein>
    <submittedName>
        <fullName evidence="3">DUF2142 domain-containing protein</fullName>
    </submittedName>
</protein>
<feature type="transmembrane region" description="Helical" evidence="2">
    <location>
        <begin position="479"/>
        <end position="504"/>
    </location>
</feature>
<feature type="transmembrane region" description="Helical" evidence="2">
    <location>
        <begin position="152"/>
        <end position="174"/>
    </location>
</feature>
<feature type="transmembrane region" description="Helical" evidence="2">
    <location>
        <begin position="349"/>
        <end position="368"/>
    </location>
</feature>
<evidence type="ECO:0000313" key="4">
    <source>
        <dbReference type="Proteomes" id="UP000730482"/>
    </source>
</evidence>
<feature type="transmembrane region" description="Helical" evidence="2">
    <location>
        <begin position="254"/>
        <end position="272"/>
    </location>
</feature>
<organism evidence="3 4">
    <name type="scientific">Catenulispora pinistramenti</name>
    <dbReference type="NCBI Taxonomy" id="2705254"/>
    <lineage>
        <taxon>Bacteria</taxon>
        <taxon>Bacillati</taxon>
        <taxon>Actinomycetota</taxon>
        <taxon>Actinomycetes</taxon>
        <taxon>Catenulisporales</taxon>
        <taxon>Catenulisporaceae</taxon>
        <taxon>Catenulispora</taxon>
    </lineage>
</organism>
<keyword evidence="2" id="KW-0812">Transmembrane</keyword>
<keyword evidence="4" id="KW-1185">Reference proteome</keyword>
<evidence type="ECO:0000256" key="2">
    <source>
        <dbReference type="SAM" id="Phobius"/>
    </source>
</evidence>
<dbReference type="RefSeq" id="WP_212009827.1">
    <property type="nucleotide sequence ID" value="NZ_JAAFYZ010000045.1"/>
</dbReference>
<reference evidence="3 4" key="1">
    <citation type="submission" date="2020-02" db="EMBL/GenBank/DDBJ databases">
        <title>Acidophilic actinobacteria isolated from forest soil.</title>
        <authorList>
            <person name="Golinska P."/>
        </authorList>
    </citation>
    <scope>NUCLEOTIDE SEQUENCE [LARGE SCALE GENOMIC DNA]</scope>
    <source>
        <strain evidence="3 4">NL8</strain>
    </source>
</reference>
<dbReference type="Proteomes" id="UP000730482">
    <property type="component" value="Unassembled WGS sequence"/>
</dbReference>
<name>A0ABS5KQD5_9ACTN</name>
<accession>A0ABS5KQD5</accession>
<keyword evidence="2" id="KW-1133">Transmembrane helix</keyword>
<proteinExistence type="predicted"/>
<feature type="region of interest" description="Disordered" evidence="1">
    <location>
        <begin position="563"/>
        <end position="590"/>
    </location>
</feature>
<dbReference type="EMBL" id="JAAFYZ010000045">
    <property type="protein sequence ID" value="MBS2548255.1"/>
    <property type="molecule type" value="Genomic_DNA"/>
</dbReference>
<evidence type="ECO:0000256" key="1">
    <source>
        <dbReference type="SAM" id="MobiDB-lite"/>
    </source>
</evidence>
<feature type="transmembrane region" description="Helical" evidence="2">
    <location>
        <begin position="406"/>
        <end position="425"/>
    </location>
</feature>
<gene>
    <name evidence="3" type="ORF">KGQ19_15425</name>
</gene>
<feature type="transmembrane region" description="Helical" evidence="2">
    <location>
        <begin position="375"/>
        <end position="394"/>
    </location>
</feature>
<sequence length="590" mass="61418">MRHWLVAGLAPSTWTPRRVWLTAFLAFFILSAAWALASPLTSVPDEPWHMVKAAATVRGQLHGTPITVITHNGTVTNHVPMTGYRLPTAYSFLTNLHECYFNNAHVPASCARSLSAQPGTALAGSTAGSNNPVYYLAVGWPSLLSNGPLGMYGMRMVSAALSSAMLASAMVTAFQWSRKRRYPMAAVLAAATPMVLFLNGSVNPNSLEATSAILLWTAVLSLLTDPQPELVPRLLARAGIATMALLCVRQLGPAWAVVIVVCAALAAQSGALRDVIRRPAVWLWTGAVGVVALGSIAWTAKFNVLGTGGATTHPSLTFAVAAKHTFGQSVVYLRQMVGYFGWLDVQPPFHLAELWFVPVLVLMAAAALVGKRRDVAALALLTFSVIAIPVLAQGRQAASLGYIWQGRYLLAVAAGLPLLAAAILAKREPRGDWLKRAVPRLPVAVTGVTLVLGLLMFYTTLRRYAAGSSGSLVSWGTAWTPPGTIVGVVVLYLVGAGLAALVVLKSWAPYPGADAGTGAGTGDGVAEVAPIAADAAAGATVAMLAAQALRDGAAVVAEGTHGSTRSASVVGEETTDEDRGAAAVASGTPL</sequence>
<evidence type="ECO:0000313" key="3">
    <source>
        <dbReference type="EMBL" id="MBS2548255.1"/>
    </source>
</evidence>
<feature type="transmembrane region" description="Helical" evidence="2">
    <location>
        <begin position="437"/>
        <end position="459"/>
    </location>
</feature>
<feature type="transmembrane region" description="Helical" evidence="2">
    <location>
        <begin position="281"/>
        <end position="300"/>
    </location>
</feature>